<gene>
    <name evidence="3" type="ORF">KGMB02408_14690</name>
</gene>
<keyword evidence="4" id="KW-1185">Reference proteome</keyword>
<name>A0A401LSN9_9BACE</name>
<organism evidence="3 4">
    <name type="scientific">Bacteroides faecalis</name>
    <dbReference type="NCBI Taxonomy" id="2447885"/>
    <lineage>
        <taxon>Bacteria</taxon>
        <taxon>Pseudomonadati</taxon>
        <taxon>Bacteroidota</taxon>
        <taxon>Bacteroidia</taxon>
        <taxon>Bacteroidales</taxon>
        <taxon>Bacteroidaceae</taxon>
        <taxon>Bacteroides</taxon>
    </lineage>
</organism>
<feature type="domain" description="Dyp-type peroxidase C-terminal" evidence="2">
    <location>
        <begin position="6"/>
        <end position="50"/>
    </location>
</feature>
<dbReference type="AlphaFoldDB" id="A0A401LSN9"/>
<evidence type="ECO:0000313" key="3">
    <source>
        <dbReference type="EMBL" id="GCB34524.1"/>
    </source>
</evidence>
<dbReference type="EMBL" id="BHWB01000003">
    <property type="protein sequence ID" value="GCB34524.1"/>
    <property type="molecule type" value="Genomic_DNA"/>
</dbReference>
<dbReference type="SUPFAM" id="SSF54909">
    <property type="entry name" value="Dimeric alpha+beta barrel"/>
    <property type="match status" value="1"/>
</dbReference>
<dbReference type="InterPro" id="IPR048328">
    <property type="entry name" value="Dyp_perox_C"/>
</dbReference>
<sequence>MEYTFGYANTFSTRYQMLENMYIGNPIGNTDRLLDFRTPITGTLFFVPSYDLLGTLGLYIKK</sequence>
<dbReference type="Pfam" id="PF20628">
    <property type="entry name" value="Dyp_perox_C"/>
    <property type="match status" value="1"/>
</dbReference>
<keyword evidence="1" id="KW-0812">Transmembrane</keyword>
<proteinExistence type="predicted"/>
<feature type="transmembrane region" description="Helical" evidence="1">
    <location>
        <begin position="40"/>
        <end position="60"/>
    </location>
</feature>
<keyword evidence="1" id="KW-1133">Transmembrane helix</keyword>
<reference evidence="3 4" key="1">
    <citation type="submission" date="2018-10" db="EMBL/GenBank/DDBJ databases">
        <title>Draft Genome Sequence of Bacteroides sp. KCTC 15687.</title>
        <authorList>
            <person name="Yu S.Y."/>
            <person name="Kim J.S."/>
            <person name="Oh B.S."/>
            <person name="Park S.H."/>
            <person name="Kang S.W."/>
            <person name="Park J.E."/>
            <person name="Choi S.H."/>
            <person name="Han K.I."/>
            <person name="Lee K.C."/>
            <person name="Eom M.K."/>
            <person name="Suh M.K."/>
            <person name="Lee D.H."/>
            <person name="Yoon H."/>
            <person name="Kim B."/>
            <person name="Yang S.J."/>
            <person name="Lee J.S."/>
            <person name="Lee J.H."/>
        </authorList>
    </citation>
    <scope>NUCLEOTIDE SEQUENCE [LARGE SCALE GENOMIC DNA]</scope>
    <source>
        <strain evidence="3 4">KCTC 15687</strain>
    </source>
</reference>
<evidence type="ECO:0000259" key="2">
    <source>
        <dbReference type="Pfam" id="PF20628"/>
    </source>
</evidence>
<evidence type="ECO:0000256" key="1">
    <source>
        <dbReference type="SAM" id="Phobius"/>
    </source>
</evidence>
<keyword evidence="1" id="KW-0472">Membrane</keyword>
<dbReference type="InterPro" id="IPR011008">
    <property type="entry name" value="Dimeric_a/b-barrel"/>
</dbReference>
<accession>A0A401LSN9</accession>
<protein>
    <recommendedName>
        <fullName evidence="2">Dyp-type peroxidase C-terminal domain-containing protein</fullName>
    </recommendedName>
</protein>
<evidence type="ECO:0000313" key="4">
    <source>
        <dbReference type="Proteomes" id="UP000288079"/>
    </source>
</evidence>
<comment type="caution">
    <text evidence="3">The sequence shown here is derived from an EMBL/GenBank/DDBJ whole genome shotgun (WGS) entry which is preliminary data.</text>
</comment>
<dbReference type="Proteomes" id="UP000288079">
    <property type="component" value="Unassembled WGS sequence"/>
</dbReference>